<keyword evidence="4 13" id="KW-0813">Transport</keyword>
<keyword evidence="15" id="KW-0969">Cilium</keyword>
<evidence type="ECO:0000256" key="5">
    <source>
        <dbReference type="ARBA" id="ARBA00022475"/>
    </source>
</evidence>
<dbReference type="OrthoDB" id="9807950at2"/>
<keyword evidence="15" id="KW-0282">Flagellum</keyword>
<dbReference type="NCBIfam" id="TIGR00328">
    <property type="entry name" value="flhB"/>
    <property type="match status" value="1"/>
</dbReference>
<gene>
    <name evidence="13" type="primary">flhB</name>
    <name evidence="15" type="ORF">C7444_10792</name>
</gene>
<keyword evidence="7 13" id="KW-1005">Bacterial flagellum biogenesis</keyword>
<feature type="transmembrane region" description="Helical" evidence="13">
    <location>
        <begin position="185"/>
        <end position="210"/>
    </location>
</feature>
<evidence type="ECO:0000256" key="2">
    <source>
        <dbReference type="ARBA" id="ARBA00010690"/>
    </source>
</evidence>
<dbReference type="Pfam" id="PF01312">
    <property type="entry name" value="Bac_export_2"/>
    <property type="match status" value="1"/>
</dbReference>
<keyword evidence="8 13" id="KW-0653">Protein transport</keyword>
<comment type="caution">
    <text evidence="15">The sequence shown here is derived from an EMBL/GenBank/DDBJ whole genome shotgun (WGS) entry which is preliminary data.</text>
</comment>
<dbReference type="RefSeq" id="WP_110400606.1">
    <property type="nucleotide sequence ID" value="NZ_QJJS01000007.1"/>
</dbReference>
<evidence type="ECO:0000256" key="1">
    <source>
        <dbReference type="ARBA" id="ARBA00004651"/>
    </source>
</evidence>
<comment type="subcellular location">
    <subcellularLocation>
        <location evidence="1">Cell membrane</location>
        <topology evidence="1">Multi-pass membrane protein</topology>
    </subcellularLocation>
</comment>
<protein>
    <recommendedName>
        <fullName evidence="3 13">Flagellar biosynthetic protein FlhB</fullName>
    </recommendedName>
</protein>
<evidence type="ECO:0000256" key="13">
    <source>
        <dbReference type="RuleBase" id="RU364091"/>
    </source>
</evidence>
<evidence type="ECO:0000256" key="4">
    <source>
        <dbReference type="ARBA" id="ARBA00022448"/>
    </source>
</evidence>
<dbReference type="SUPFAM" id="SSF160544">
    <property type="entry name" value="EscU C-terminal domain-like"/>
    <property type="match status" value="1"/>
</dbReference>
<dbReference type="FunFam" id="3.40.1690.10:FF:000001">
    <property type="entry name" value="Flagellar biosynthetic protein FlhB"/>
    <property type="match status" value="1"/>
</dbReference>
<dbReference type="EMBL" id="QJJS01000007">
    <property type="protein sequence ID" value="PXW96186.1"/>
    <property type="molecule type" value="Genomic_DNA"/>
</dbReference>
<dbReference type="InterPro" id="IPR006135">
    <property type="entry name" value="T3SS_substrate_exporter"/>
</dbReference>
<name>A0A318H4Q3_9BURK</name>
<proteinExistence type="inferred from homology"/>
<accession>A0A318H4Q3</accession>
<organism evidence="15 16">
    <name type="scientific">Sphaerotilus hippei</name>
    <dbReference type="NCBI Taxonomy" id="744406"/>
    <lineage>
        <taxon>Bacteria</taxon>
        <taxon>Pseudomonadati</taxon>
        <taxon>Pseudomonadota</taxon>
        <taxon>Betaproteobacteria</taxon>
        <taxon>Burkholderiales</taxon>
        <taxon>Sphaerotilaceae</taxon>
        <taxon>Sphaerotilus</taxon>
    </lineage>
</organism>
<keyword evidence="5 13" id="KW-1003">Cell membrane</keyword>
<keyword evidence="16" id="KW-1185">Reference proteome</keyword>
<evidence type="ECO:0000256" key="9">
    <source>
        <dbReference type="ARBA" id="ARBA00022989"/>
    </source>
</evidence>
<keyword evidence="9 13" id="KW-1133">Transmembrane helix</keyword>
<dbReference type="Gene3D" id="3.40.1690.10">
    <property type="entry name" value="secretion proteins EscU"/>
    <property type="match status" value="1"/>
</dbReference>
<keyword evidence="11 13" id="KW-1006">Bacterial flagellum protein export</keyword>
<evidence type="ECO:0000313" key="15">
    <source>
        <dbReference type="EMBL" id="PXW96186.1"/>
    </source>
</evidence>
<feature type="region of interest" description="Disordered" evidence="14">
    <location>
        <begin position="1"/>
        <end position="25"/>
    </location>
</feature>
<evidence type="ECO:0000256" key="6">
    <source>
        <dbReference type="ARBA" id="ARBA00022692"/>
    </source>
</evidence>
<evidence type="ECO:0000256" key="7">
    <source>
        <dbReference type="ARBA" id="ARBA00022795"/>
    </source>
</evidence>
<evidence type="ECO:0000256" key="8">
    <source>
        <dbReference type="ARBA" id="ARBA00022927"/>
    </source>
</evidence>
<comment type="similarity">
    <text evidence="2 13">Belongs to the type III secretion exporter family.</text>
</comment>
<feature type="transmembrane region" description="Helical" evidence="13">
    <location>
        <begin position="35"/>
        <end position="56"/>
    </location>
</feature>
<sequence>MADSAQDKQLDPTEHRLRKAREEGQVARSRDLSHFGVVAAGLAALATAAAPVAAWLTQLMADGLRFDASTVATPRLMLERLVTLMLPAIGFGLVICLITGVTAVASGVLSGGWIFTMKAVMPNFGKLNPLAGLGRIVSKQQLGDTLKACALALILGIVGASYLWAHVEDFVLAQSMALPLAIETTVARMASGLWLLVLVLAAAALIDVPLQRFMHRSRLKMSHQEVKEEFKQLEGNQEVKGRMKAKMREASRRRMLAAVPTADLVVMNPTHYAVALRYDEASMGAPRVVAKGADLLAMKIRDIAKESKVPVLQAPPLARALYAHGELDREIPFALFSAVAQVLAYVFQLRHALAGRSPWPADLVPLDIPPELDPHHPSAVPPTTEPA</sequence>
<feature type="transmembrane region" description="Helical" evidence="13">
    <location>
        <begin position="84"/>
        <end position="116"/>
    </location>
</feature>
<keyword evidence="10 13" id="KW-0472">Membrane</keyword>
<dbReference type="GO" id="GO:0009306">
    <property type="term" value="P:protein secretion"/>
    <property type="evidence" value="ECO:0007669"/>
    <property type="project" value="InterPro"/>
</dbReference>
<dbReference type="PANTHER" id="PTHR30531:SF12">
    <property type="entry name" value="FLAGELLAR BIOSYNTHETIC PROTEIN FLHB"/>
    <property type="match status" value="1"/>
</dbReference>
<dbReference type="InterPro" id="IPR006136">
    <property type="entry name" value="FlhB"/>
</dbReference>
<evidence type="ECO:0000313" key="16">
    <source>
        <dbReference type="Proteomes" id="UP000247811"/>
    </source>
</evidence>
<evidence type="ECO:0000256" key="10">
    <source>
        <dbReference type="ARBA" id="ARBA00023136"/>
    </source>
</evidence>
<dbReference type="Gene3D" id="6.10.250.2080">
    <property type="match status" value="1"/>
</dbReference>
<evidence type="ECO:0000256" key="14">
    <source>
        <dbReference type="SAM" id="MobiDB-lite"/>
    </source>
</evidence>
<evidence type="ECO:0000256" key="11">
    <source>
        <dbReference type="ARBA" id="ARBA00023225"/>
    </source>
</evidence>
<dbReference type="Proteomes" id="UP000247811">
    <property type="component" value="Unassembled WGS sequence"/>
</dbReference>
<reference evidence="15 16" key="1">
    <citation type="submission" date="2018-05" db="EMBL/GenBank/DDBJ databases">
        <title>Genomic Encyclopedia of Type Strains, Phase IV (KMG-IV): sequencing the most valuable type-strain genomes for metagenomic binning, comparative biology and taxonomic classification.</title>
        <authorList>
            <person name="Goeker M."/>
        </authorList>
    </citation>
    <scope>NUCLEOTIDE SEQUENCE [LARGE SCALE GENOMIC DNA]</scope>
    <source>
        <strain evidence="15 16">DSM 566</strain>
    </source>
</reference>
<dbReference type="GO" id="GO:0044780">
    <property type="term" value="P:bacterial-type flagellum assembly"/>
    <property type="evidence" value="ECO:0007669"/>
    <property type="project" value="InterPro"/>
</dbReference>
<dbReference type="PANTHER" id="PTHR30531">
    <property type="entry name" value="FLAGELLAR BIOSYNTHETIC PROTEIN FLHB"/>
    <property type="match status" value="1"/>
</dbReference>
<dbReference type="AlphaFoldDB" id="A0A318H4Q3"/>
<dbReference type="InterPro" id="IPR029025">
    <property type="entry name" value="T3SS_substrate_exporter_C"/>
</dbReference>
<comment type="function">
    <text evidence="12 13">Required for formation of the rod structure in the basal body of the flagellar apparatus. Together with FliI and FliH, may constitute the export apparatus of flagellin.</text>
</comment>
<evidence type="ECO:0000256" key="12">
    <source>
        <dbReference type="ARBA" id="ARBA00025078"/>
    </source>
</evidence>
<dbReference type="GO" id="GO:0005886">
    <property type="term" value="C:plasma membrane"/>
    <property type="evidence" value="ECO:0007669"/>
    <property type="project" value="UniProtKB-SubCell"/>
</dbReference>
<keyword evidence="15" id="KW-0966">Cell projection</keyword>
<evidence type="ECO:0000256" key="3">
    <source>
        <dbReference type="ARBA" id="ARBA00021622"/>
    </source>
</evidence>
<keyword evidence="6 13" id="KW-0812">Transmembrane</keyword>
<feature type="transmembrane region" description="Helical" evidence="13">
    <location>
        <begin position="145"/>
        <end position="165"/>
    </location>
</feature>
<dbReference type="PRINTS" id="PR00950">
    <property type="entry name" value="TYPE3IMSPROT"/>
</dbReference>